<name>A0A8J5W086_ZIZPA</name>
<reference evidence="1" key="1">
    <citation type="journal article" date="2021" name="bioRxiv">
        <title>Whole Genome Assembly and Annotation of Northern Wild Rice, Zizania palustris L., Supports a Whole Genome Duplication in the Zizania Genus.</title>
        <authorList>
            <person name="Haas M."/>
            <person name="Kono T."/>
            <person name="Macchietto M."/>
            <person name="Millas R."/>
            <person name="McGilp L."/>
            <person name="Shao M."/>
            <person name="Duquette J."/>
            <person name="Hirsch C.N."/>
            <person name="Kimball J."/>
        </authorList>
    </citation>
    <scope>NUCLEOTIDE SEQUENCE</scope>
    <source>
        <tissue evidence="1">Fresh leaf tissue</tissue>
    </source>
</reference>
<dbReference type="Proteomes" id="UP000729402">
    <property type="component" value="Unassembled WGS sequence"/>
</dbReference>
<evidence type="ECO:0000313" key="1">
    <source>
        <dbReference type="EMBL" id="KAG8067128.1"/>
    </source>
</evidence>
<proteinExistence type="predicted"/>
<accession>A0A8J5W086</accession>
<evidence type="ECO:0000313" key="2">
    <source>
        <dbReference type="Proteomes" id="UP000729402"/>
    </source>
</evidence>
<dbReference type="EMBL" id="JAAALK010000284">
    <property type="protein sequence ID" value="KAG8067128.1"/>
    <property type="molecule type" value="Genomic_DNA"/>
</dbReference>
<keyword evidence="2" id="KW-1185">Reference proteome</keyword>
<gene>
    <name evidence="1" type="ORF">GUJ93_ZPchr0005g16235</name>
</gene>
<sequence>MFRWAANTAIAAPPSDSEVRVQKVDKIDLVFNILTKPQVYGYGSNPKGGGAGNTTTASRGGVFSTVEDINKRSENYIREKKRLFLAQK</sequence>
<organism evidence="1 2">
    <name type="scientific">Zizania palustris</name>
    <name type="common">Northern wild rice</name>
    <dbReference type="NCBI Taxonomy" id="103762"/>
    <lineage>
        <taxon>Eukaryota</taxon>
        <taxon>Viridiplantae</taxon>
        <taxon>Streptophyta</taxon>
        <taxon>Embryophyta</taxon>
        <taxon>Tracheophyta</taxon>
        <taxon>Spermatophyta</taxon>
        <taxon>Magnoliopsida</taxon>
        <taxon>Liliopsida</taxon>
        <taxon>Poales</taxon>
        <taxon>Poaceae</taxon>
        <taxon>BOP clade</taxon>
        <taxon>Oryzoideae</taxon>
        <taxon>Oryzeae</taxon>
        <taxon>Zizaniinae</taxon>
        <taxon>Zizania</taxon>
    </lineage>
</organism>
<reference evidence="1" key="2">
    <citation type="submission" date="2021-02" db="EMBL/GenBank/DDBJ databases">
        <authorList>
            <person name="Kimball J.A."/>
            <person name="Haas M.W."/>
            <person name="Macchietto M."/>
            <person name="Kono T."/>
            <person name="Duquette J."/>
            <person name="Shao M."/>
        </authorList>
    </citation>
    <scope>NUCLEOTIDE SEQUENCE</scope>
    <source>
        <tissue evidence="1">Fresh leaf tissue</tissue>
    </source>
</reference>
<comment type="caution">
    <text evidence="1">The sequence shown here is derived from an EMBL/GenBank/DDBJ whole genome shotgun (WGS) entry which is preliminary data.</text>
</comment>
<dbReference type="AlphaFoldDB" id="A0A8J5W086"/>
<protein>
    <submittedName>
        <fullName evidence="1">Uncharacterized protein</fullName>
    </submittedName>
</protein>
<dbReference type="OrthoDB" id="617983at2759"/>